<dbReference type="Gene3D" id="3.40.50.300">
    <property type="entry name" value="P-loop containing nucleotide triphosphate hydrolases"/>
    <property type="match status" value="1"/>
</dbReference>
<dbReference type="InterPro" id="IPR003111">
    <property type="entry name" value="Lon_prtase_N"/>
</dbReference>
<keyword evidence="7 9" id="KW-0067">ATP-binding</keyword>
<dbReference type="PROSITE" id="PS01046">
    <property type="entry name" value="LON_SER"/>
    <property type="match status" value="1"/>
</dbReference>
<evidence type="ECO:0000259" key="14">
    <source>
        <dbReference type="PROSITE" id="PS51787"/>
    </source>
</evidence>
<dbReference type="InterPro" id="IPR003959">
    <property type="entry name" value="ATPase_AAA_core"/>
</dbReference>
<evidence type="ECO:0000256" key="8">
    <source>
        <dbReference type="ARBA" id="ARBA00023016"/>
    </source>
</evidence>
<keyword evidence="5 9" id="KW-0378">Hydrolase</keyword>
<keyword evidence="2 9" id="KW-0963">Cytoplasm</keyword>
<comment type="caution">
    <text evidence="15">The sequence shown here is derived from an EMBL/GenBank/DDBJ whole genome shotgun (WGS) entry which is preliminary data.</text>
</comment>
<dbReference type="Gene3D" id="2.30.130.40">
    <property type="entry name" value="LON domain-like"/>
    <property type="match status" value="1"/>
</dbReference>
<feature type="active site" evidence="9 11">
    <location>
        <position position="729"/>
    </location>
</feature>
<dbReference type="InterPro" id="IPR008268">
    <property type="entry name" value="Peptidase_S16_AS"/>
</dbReference>
<dbReference type="SMART" id="SM00382">
    <property type="entry name" value="AAA"/>
    <property type="match status" value="1"/>
</dbReference>
<dbReference type="PROSITE" id="PS51787">
    <property type="entry name" value="LON_N"/>
    <property type="match status" value="1"/>
</dbReference>
<dbReference type="PROSITE" id="PS51786">
    <property type="entry name" value="LON_PROTEOLYTIC"/>
    <property type="match status" value="1"/>
</dbReference>
<sequence length="812" mass="91125">MAAEEEHGPLEEQGTYPLLPLRGLLVYPSMVLHFDVGRPKSVKALEQAMVDDNLIVLASQEDGQVDEPEVDDLYRVGTLARVKQMMKLPNGTIRVLVEGLSRAQIIDFVNDEAYFEVEVSLYNEPDDAKANAEMQAMMRSVSQQFEQYVKLSRKLDQETYAAVVDIDHPGRFADMVASHLPLKVREKQDILEAFDIQYRLERLLQILSDEREVLELERKIHQRVRKQMEKTQKEYYLREQMKAIQRELGDKEGRASEIDELRSKLDAKKLPPDVHEKVDKEISRLERIPAASAEGTVARSYIDWLLALPWTERANAVIDLGRAERVLDEEHYGMEKIKERILEFIAVQKLVNKQAGPIICLAGPPGVGKTSLARSIATSLKRPFVRVSLGGVRDDAEIRGHRRTYIGAMPGRIIQGMKQAEVKNPVFLLDEIDKMASDFRGDPAAAMLEVLDPEQNSTFSDHYVEIPFDLSDVMFITTANNLYQIPGPLRDRMEVIQLAGYTEDEKLHIAKLHLLPKQRENHALKGDKIRVSDDVLLEIIRHYTREAGVRQLNRLIATVCRKCARMIAAGESKRITVTSNLLRTFLGPHKLEYGRIEEKDEVGVVAGLAWTEMGGDLLTVEVSVVPGNGKVKLTGQLGDVMKESAQTALSYIRSRATQLHIPADFHEKVDIHIHVPEGAIPKDGPSAGITMATAIASALTNRPVHHDVAMTGEVTLRGRVLPIGGLKEKSLAAHRAGIRTIVIPQGNEKDLEDIPELVREQVEFKPVSQMDAVLDIALGTEATLDERHPLHNEAWFADLFAEDKYSGEGTHQ</sequence>
<evidence type="ECO:0000256" key="11">
    <source>
        <dbReference type="PROSITE-ProRule" id="PRU01122"/>
    </source>
</evidence>
<keyword evidence="6 9" id="KW-0720">Serine protease</keyword>
<dbReference type="InterPro" id="IPR054594">
    <property type="entry name" value="Lon_lid"/>
</dbReference>
<dbReference type="InterPro" id="IPR020568">
    <property type="entry name" value="Ribosomal_Su5_D2-typ_SF"/>
</dbReference>
<dbReference type="InterPro" id="IPR027543">
    <property type="entry name" value="Lon_bac"/>
</dbReference>
<dbReference type="PRINTS" id="PR00830">
    <property type="entry name" value="ENDOLAPTASE"/>
</dbReference>
<evidence type="ECO:0000313" key="15">
    <source>
        <dbReference type="EMBL" id="MFB5191083.1"/>
    </source>
</evidence>
<dbReference type="Pfam" id="PF00004">
    <property type="entry name" value="AAA"/>
    <property type="match status" value="1"/>
</dbReference>
<dbReference type="GO" id="GO:0004252">
    <property type="term" value="F:serine-type endopeptidase activity"/>
    <property type="evidence" value="ECO:0007669"/>
    <property type="project" value="UniProtKB-EC"/>
</dbReference>
<keyword evidence="4 9" id="KW-0547">Nucleotide-binding</keyword>
<dbReference type="SUPFAM" id="SSF88697">
    <property type="entry name" value="PUA domain-like"/>
    <property type="match status" value="1"/>
</dbReference>
<dbReference type="InterPro" id="IPR003593">
    <property type="entry name" value="AAA+_ATPase"/>
</dbReference>
<feature type="binding site" evidence="9">
    <location>
        <begin position="363"/>
        <end position="370"/>
    </location>
    <ligand>
        <name>ATP</name>
        <dbReference type="ChEBI" id="CHEBI:30616"/>
    </ligand>
</feature>
<feature type="domain" description="Lon N-terminal" evidence="14">
    <location>
        <begin position="16"/>
        <end position="211"/>
    </location>
</feature>
<dbReference type="Gene3D" id="3.30.230.10">
    <property type="match status" value="1"/>
</dbReference>
<dbReference type="InterPro" id="IPR004815">
    <property type="entry name" value="Lon_bac/euk-typ"/>
</dbReference>
<evidence type="ECO:0000259" key="13">
    <source>
        <dbReference type="PROSITE" id="PS51786"/>
    </source>
</evidence>
<evidence type="ECO:0000256" key="10">
    <source>
        <dbReference type="PIRNR" id="PIRNR001174"/>
    </source>
</evidence>
<dbReference type="InterPro" id="IPR027417">
    <property type="entry name" value="P-loop_NTPase"/>
</dbReference>
<dbReference type="InterPro" id="IPR014721">
    <property type="entry name" value="Ribsml_uS5_D2-typ_fold_subgr"/>
</dbReference>
<dbReference type="SUPFAM" id="SSF52540">
    <property type="entry name" value="P-loop containing nucleoside triphosphate hydrolases"/>
    <property type="match status" value="1"/>
</dbReference>
<comment type="subcellular location">
    <subcellularLocation>
        <location evidence="1 9 10">Cytoplasm</location>
    </subcellularLocation>
</comment>
<feature type="active site" evidence="9 11">
    <location>
        <position position="686"/>
    </location>
</feature>
<evidence type="ECO:0000256" key="7">
    <source>
        <dbReference type="ARBA" id="ARBA00022840"/>
    </source>
</evidence>
<dbReference type="Gene3D" id="1.20.5.5270">
    <property type="match status" value="1"/>
</dbReference>
<dbReference type="HAMAP" id="MF_01973">
    <property type="entry name" value="lon_bact"/>
    <property type="match status" value="1"/>
</dbReference>
<evidence type="ECO:0000256" key="9">
    <source>
        <dbReference type="HAMAP-Rule" id="MF_01973"/>
    </source>
</evidence>
<name>A0ABV5AFN6_9BACL</name>
<accession>A0ABV5AFN6</accession>
<protein>
    <recommendedName>
        <fullName evidence="9 10">Lon protease</fullName>
        <ecNumber evidence="9 10">3.4.21.53</ecNumber>
    </recommendedName>
    <alternativeName>
        <fullName evidence="9">ATP-dependent protease La</fullName>
    </alternativeName>
</protein>
<dbReference type="InterPro" id="IPR008269">
    <property type="entry name" value="Lon_proteolytic"/>
</dbReference>
<dbReference type="Proteomes" id="UP001579974">
    <property type="component" value="Unassembled WGS sequence"/>
</dbReference>
<keyword evidence="8 9" id="KW-0346">Stress response</keyword>
<evidence type="ECO:0000256" key="2">
    <source>
        <dbReference type="ARBA" id="ARBA00022490"/>
    </source>
</evidence>
<dbReference type="EC" id="3.4.21.53" evidence="9 10"/>
<dbReference type="SMART" id="SM00464">
    <property type="entry name" value="LON"/>
    <property type="match status" value="1"/>
</dbReference>
<evidence type="ECO:0000313" key="16">
    <source>
        <dbReference type="Proteomes" id="UP001579974"/>
    </source>
</evidence>
<dbReference type="InterPro" id="IPR046336">
    <property type="entry name" value="Lon_prtase_N_sf"/>
</dbReference>
<dbReference type="Pfam" id="PF02190">
    <property type="entry name" value="LON_substr_bdg"/>
    <property type="match status" value="1"/>
</dbReference>
<dbReference type="SUPFAM" id="SSF54211">
    <property type="entry name" value="Ribosomal protein S5 domain 2-like"/>
    <property type="match status" value="1"/>
</dbReference>
<dbReference type="EMBL" id="JBDXSU010000009">
    <property type="protein sequence ID" value="MFB5191083.1"/>
    <property type="molecule type" value="Genomic_DNA"/>
</dbReference>
<comment type="catalytic activity">
    <reaction evidence="9 10 11">
        <text>Hydrolysis of proteins in presence of ATP.</text>
        <dbReference type="EC" id="3.4.21.53"/>
    </reaction>
</comment>
<dbReference type="InterPro" id="IPR015947">
    <property type="entry name" value="PUA-like_sf"/>
</dbReference>
<comment type="similarity">
    <text evidence="9 10 11 12">Belongs to the peptidase S16 family.</text>
</comment>
<dbReference type="Gene3D" id="1.20.58.1480">
    <property type="match status" value="1"/>
</dbReference>
<dbReference type="CDD" id="cd19500">
    <property type="entry name" value="RecA-like_Lon"/>
    <property type="match status" value="1"/>
</dbReference>
<evidence type="ECO:0000256" key="4">
    <source>
        <dbReference type="ARBA" id="ARBA00022741"/>
    </source>
</evidence>
<dbReference type="Pfam" id="PF05362">
    <property type="entry name" value="Lon_C"/>
    <property type="match status" value="1"/>
</dbReference>
<feature type="domain" description="Lon proteolytic" evidence="13">
    <location>
        <begin position="599"/>
        <end position="780"/>
    </location>
</feature>
<keyword evidence="3 9" id="KW-0645">Protease</keyword>
<dbReference type="PANTHER" id="PTHR10046">
    <property type="entry name" value="ATP DEPENDENT LON PROTEASE FAMILY MEMBER"/>
    <property type="match status" value="1"/>
</dbReference>
<dbReference type="Pfam" id="PF22667">
    <property type="entry name" value="Lon_lid"/>
    <property type="match status" value="1"/>
</dbReference>
<dbReference type="NCBIfam" id="NF008053">
    <property type="entry name" value="PRK10787.1"/>
    <property type="match status" value="1"/>
</dbReference>
<dbReference type="Gene3D" id="1.10.8.60">
    <property type="match status" value="1"/>
</dbReference>
<organism evidence="15 16">
    <name type="scientific">Alicyclobacillus fastidiosus</name>
    <dbReference type="NCBI Taxonomy" id="392011"/>
    <lineage>
        <taxon>Bacteria</taxon>
        <taxon>Bacillati</taxon>
        <taxon>Bacillota</taxon>
        <taxon>Bacilli</taxon>
        <taxon>Bacillales</taxon>
        <taxon>Alicyclobacillaceae</taxon>
        <taxon>Alicyclobacillus</taxon>
    </lineage>
</organism>
<comment type="function">
    <text evidence="9">ATP-dependent serine protease that mediates the selective degradation of mutant and abnormal proteins as well as certain short-lived regulatory proteins. Required for cellular homeostasis and for survival from DNA damage and developmental changes induced by stress. Degrades polypeptides processively to yield small peptide fragments that are 5 to 10 amino acids long. Binds to DNA in a double-stranded, site-specific manner.</text>
</comment>
<proteinExistence type="evidence at transcript level"/>
<comment type="induction">
    <text evidence="9">By heat shock.</text>
</comment>
<evidence type="ECO:0000256" key="3">
    <source>
        <dbReference type="ARBA" id="ARBA00022670"/>
    </source>
</evidence>
<comment type="subunit">
    <text evidence="9 10">Homohexamer. Organized in a ring with a central cavity.</text>
</comment>
<evidence type="ECO:0000256" key="12">
    <source>
        <dbReference type="RuleBase" id="RU000591"/>
    </source>
</evidence>
<evidence type="ECO:0000256" key="1">
    <source>
        <dbReference type="ARBA" id="ARBA00004496"/>
    </source>
</evidence>
<dbReference type="NCBIfam" id="TIGR00763">
    <property type="entry name" value="lon"/>
    <property type="match status" value="1"/>
</dbReference>
<reference evidence="15 16" key="1">
    <citation type="journal article" date="2024" name="Int. J. Mol. Sci.">
        <title>Exploration of Alicyclobacillus spp. Genome in Search of Antibiotic Resistance.</title>
        <authorList>
            <person name="Bucka-Kolendo J."/>
            <person name="Kiousi D.E."/>
            <person name="Dekowska A."/>
            <person name="Mikolajczuk-Szczyrba A."/>
            <person name="Karadedos D.M."/>
            <person name="Michael P."/>
            <person name="Galanis A."/>
            <person name="Sokolowska B."/>
        </authorList>
    </citation>
    <scope>NUCLEOTIDE SEQUENCE [LARGE SCALE GENOMIC DNA]</scope>
    <source>
        <strain evidence="15 16">KKP 3000</strain>
    </source>
</reference>
<evidence type="ECO:0000256" key="5">
    <source>
        <dbReference type="ARBA" id="ARBA00022801"/>
    </source>
</evidence>
<dbReference type="PIRSF" id="PIRSF001174">
    <property type="entry name" value="Lon_proteas"/>
    <property type="match status" value="1"/>
</dbReference>
<gene>
    <name evidence="9 15" type="primary">lon</name>
    <name evidence="15" type="ORF">KKP3000_004587</name>
</gene>
<evidence type="ECO:0000256" key="6">
    <source>
        <dbReference type="ARBA" id="ARBA00022825"/>
    </source>
</evidence>
<keyword evidence="16" id="KW-1185">Reference proteome</keyword>
<dbReference type="InterPro" id="IPR027065">
    <property type="entry name" value="Lon_Prtase"/>
</dbReference>